<dbReference type="AlphaFoldDB" id="A0A3L8PUX8"/>
<evidence type="ECO:0000256" key="1">
    <source>
        <dbReference type="ARBA" id="ARBA00004442"/>
    </source>
</evidence>
<evidence type="ECO:0000256" key="3">
    <source>
        <dbReference type="ARBA" id="ARBA00023237"/>
    </source>
</evidence>
<organism evidence="6 7">
    <name type="scientific">Parashewanella curva</name>
    <dbReference type="NCBI Taxonomy" id="2338552"/>
    <lineage>
        <taxon>Bacteria</taxon>
        <taxon>Pseudomonadati</taxon>
        <taxon>Pseudomonadota</taxon>
        <taxon>Gammaproteobacteria</taxon>
        <taxon>Alteromonadales</taxon>
        <taxon>Shewanellaceae</taxon>
        <taxon>Parashewanella</taxon>
    </lineage>
</organism>
<comment type="caution">
    <text evidence="6">The sequence shown here is derived from an EMBL/GenBank/DDBJ whole genome shotgun (WGS) entry which is preliminary data.</text>
</comment>
<dbReference type="PANTHER" id="PTHR30329">
    <property type="entry name" value="STATOR ELEMENT OF FLAGELLAR MOTOR COMPLEX"/>
    <property type="match status" value="1"/>
</dbReference>
<dbReference type="Pfam" id="PF16234">
    <property type="entry name" value="DUF4892"/>
    <property type="match status" value="1"/>
</dbReference>
<dbReference type="GO" id="GO:0009279">
    <property type="term" value="C:cell outer membrane"/>
    <property type="evidence" value="ECO:0007669"/>
    <property type="project" value="UniProtKB-SubCell"/>
</dbReference>
<name>A0A3L8PUX8_9GAMM</name>
<comment type="subcellular location">
    <subcellularLocation>
        <location evidence="1">Cell outer membrane</location>
    </subcellularLocation>
</comment>
<accession>A0A3L8PUX8</accession>
<evidence type="ECO:0000256" key="4">
    <source>
        <dbReference type="PROSITE-ProRule" id="PRU00473"/>
    </source>
</evidence>
<dbReference type="Pfam" id="PF00691">
    <property type="entry name" value="OmpA"/>
    <property type="match status" value="1"/>
</dbReference>
<keyword evidence="3" id="KW-0998">Cell outer membrane</keyword>
<dbReference type="InterPro" id="IPR032608">
    <property type="entry name" value="DUF4892"/>
</dbReference>
<dbReference type="InterPro" id="IPR006664">
    <property type="entry name" value="OMP_bac"/>
</dbReference>
<protein>
    <submittedName>
        <fullName evidence="6">DUF4892 domain-containing protein</fullName>
    </submittedName>
</protein>
<evidence type="ECO:0000313" key="7">
    <source>
        <dbReference type="Proteomes" id="UP000281474"/>
    </source>
</evidence>
<feature type="domain" description="OmpA-like" evidence="5">
    <location>
        <begin position="201"/>
        <end position="319"/>
    </location>
</feature>
<gene>
    <name evidence="6" type="ORF">D5018_13715</name>
</gene>
<dbReference type="PROSITE" id="PS51123">
    <property type="entry name" value="OMPA_2"/>
    <property type="match status" value="1"/>
</dbReference>
<evidence type="ECO:0000313" key="6">
    <source>
        <dbReference type="EMBL" id="RLV59126.1"/>
    </source>
</evidence>
<sequence length="320" mass="36684">MLHEKPEPLDLISVNEQAIKLAAKEKEFESRQHKDERSSADHPMFGRLQGAYIRNYVANNYVKTQLLKGVKNNRYELMSMEGKLTYINYRLPRGYSEYEVFRNYQQAFNKLGFKQIFHCKGIDCGKQKMLAKKLDLLATIGNDESKFYTTYMLERPNGNIYAHNYVIGFKGGLWTELKIVETKPLNTDRVAFDADGLSQSIQATGHASLDGLLFKFDSDELLLESVPLLSELASYLKKYPKLTFYVAGHTDDRGKRSYNQLLSERRANRVVQLLIDSHKIPKSQLTAIGIGEYVPVANNQTAEGQKQNRRVELVLRSDNK</sequence>
<proteinExistence type="predicted"/>
<keyword evidence="2 4" id="KW-0472">Membrane</keyword>
<keyword evidence="7" id="KW-1185">Reference proteome</keyword>
<dbReference type="InterPro" id="IPR006690">
    <property type="entry name" value="OMPA-like_CS"/>
</dbReference>
<dbReference type="CDD" id="cd07185">
    <property type="entry name" value="OmpA_C-like"/>
    <property type="match status" value="1"/>
</dbReference>
<evidence type="ECO:0000256" key="2">
    <source>
        <dbReference type="ARBA" id="ARBA00023136"/>
    </source>
</evidence>
<dbReference type="SUPFAM" id="SSF103088">
    <property type="entry name" value="OmpA-like"/>
    <property type="match status" value="1"/>
</dbReference>
<dbReference type="Proteomes" id="UP000281474">
    <property type="component" value="Unassembled WGS sequence"/>
</dbReference>
<dbReference type="EMBL" id="QZEI01000043">
    <property type="protein sequence ID" value="RLV59126.1"/>
    <property type="molecule type" value="Genomic_DNA"/>
</dbReference>
<dbReference type="PANTHER" id="PTHR30329:SF21">
    <property type="entry name" value="LIPOPROTEIN YIAD-RELATED"/>
    <property type="match status" value="1"/>
</dbReference>
<dbReference type="Gene3D" id="3.30.1330.60">
    <property type="entry name" value="OmpA-like domain"/>
    <property type="match status" value="1"/>
</dbReference>
<dbReference type="InterPro" id="IPR006665">
    <property type="entry name" value="OmpA-like"/>
</dbReference>
<reference evidence="6 7" key="1">
    <citation type="submission" date="2018-09" db="EMBL/GenBank/DDBJ databases">
        <title>Phylogeny of the Shewanellaceae, and recommendation for two new genera, Pseudoshewanella and Parashewanella.</title>
        <authorList>
            <person name="Wang G."/>
        </authorList>
    </citation>
    <scope>NUCLEOTIDE SEQUENCE [LARGE SCALE GENOMIC DNA]</scope>
    <source>
        <strain evidence="6 7">C51</strain>
    </source>
</reference>
<evidence type="ECO:0000259" key="5">
    <source>
        <dbReference type="PROSITE" id="PS51123"/>
    </source>
</evidence>
<dbReference type="PROSITE" id="PS01068">
    <property type="entry name" value="OMPA_1"/>
    <property type="match status" value="1"/>
</dbReference>
<dbReference type="PRINTS" id="PR01021">
    <property type="entry name" value="OMPADOMAIN"/>
</dbReference>
<dbReference type="InterPro" id="IPR050330">
    <property type="entry name" value="Bact_OuterMem_StrucFunc"/>
</dbReference>
<dbReference type="InterPro" id="IPR036737">
    <property type="entry name" value="OmpA-like_sf"/>
</dbReference>